<feature type="signal peptide" evidence="2">
    <location>
        <begin position="1"/>
        <end position="21"/>
    </location>
</feature>
<comment type="caution">
    <text evidence="3">The sequence shown here is derived from an EMBL/GenBank/DDBJ whole genome shotgun (WGS) entry which is preliminary data.</text>
</comment>
<dbReference type="EMBL" id="QXFV01000015">
    <property type="protein sequence ID" value="KAE9052333.1"/>
    <property type="molecule type" value="Genomic_DNA"/>
</dbReference>
<gene>
    <name evidence="3" type="ORF">PR001_g606</name>
</gene>
<evidence type="ECO:0000313" key="4">
    <source>
        <dbReference type="Proteomes" id="UP000429607"/>
    </source>
</evidence>
<feature type="chain" id="PRO_5025347163" description="RxLR effector protein" evidence="2">
    <location>
        <begin position="22"/>
        <end position="53"/>
    </location>
</feature>
<dbReference type="Proteomes" id="UP000429607">
    <property type="component" value="Unassembled WGS sequence"/>
</dbReference>
<feature type="region of interest" description="Disordered" evidence="1">
    <location>
        <begin position="34"/>
        <end position="53"/>
    </location>
</feature>
<evidence type="ECO:0000256" key="1">
    <source>
        <dbReference type="SAM" id="MobiDB-lite"/>
    </source>
</evidence>
<dbReference type="AlphaFoldDB" id="A0A6A3PC04"/>
<keyword evidence="2" id="KW-0732">Signal</keyword>
<evidence type="ECO:0000313" key="3">
    <source>
        <dbReference type="EMBL" id="KAE9052333.1"/>
    </source>
</evidence>
<organism evidence="3 4">
    <name type="scientific">Phytophthora rubi</name>
    <dbReference type="NCBI Taxonomy" id="129364"/>
    <lineage>
        <taxon>Eukaryota</taxon>
        <taxon>Sar</taxon>
        <taxon>Stramenopiles</taxon>
        <taxon>Oomycota</taxon>
        <taxon>Peronosporomycetes</taxon>
        <taxon>Peronosporales</taxon>
        <taxon>Peronosporaceae</taxon>
        <taxon>Phytophthora</taxon>
    </lineage>
</organism>
<evidence type="ECO:0008006" key="5">
    <source>
        <dbReference type="Google" id="ProtNLM"/>
    </source>
</evidence>
<proteinExistence type="predicted"/>
<evidence type="ECO:0000256" key="2">
    <source>
        <dbReference type="SAM" id="SignalP"/>
    </source>
</evidence>
<protein>
    <recommendedName>
        <fullName evidence="5">RxLR effector protein</fullName>
    </recommendedName>
</protein>
<name>A0A6A3PC04_9STRA</name>
<reference evidence="3 4" key="1">
    <citation type="submission" date="2018-09" db="EMBL/GenBank/DDBJ databases">
        <title>Genomic investigation of the strawberry pathogen Phytophthora fragariae indicates pathogenicity is determined by transcriptional variation in three key races.</title>
        <authorList>
            <person name="Adams T.M."/>
            <person name="Armitage A.D."/>
            <person name="Sobczyk M.K."/>
            <person name="Bates H.J."/>
            <person name="Dunwell J.M."/>
            <person name="Nellist C.F."/>
            <person name="Harrison R.J."/>
        </authorList>
    </citation>
    <scope>NUCLEOTIDE SEQUENCE [LARGE SCALE GENOMIC DNA]</scope>
    <source>
        <strain evidence="3 4">SCRP249</strain>
    </source>
</reference>
<sequence length="53" mass="5486">MFDVLWLLVGLPGILLLPGGATRRVATGEKCSLRGSDGKGDVNSGGCTRRDVA</sequence>
<accession>A0A6A3PC04</accession>